<evidence type="ECO:0000313" key="2">
    <source>
        <dbReference type="Proteomes" id="UP000216207"/>
    </source>
</evidence>
<sequence>MYPPIDFAVFAHTSLVLIIVNGGSFQKILGVIKLTTIYERLLFLANGGRKSYWHKGKENKNTTKLQNLLDEFITRSKNHTL</sequence>
<evidence type="ECO:0000313" key="1">
    <source>
        <dbReference type="EMBL" id="PAE87646.1"/>
    </source>
</evidence>
<proteinExistence type="predicted"/>
<gene>
    <name evidence="1" type="ORF">CHH72_17320</name>
</gene>
<name>A0A268NVY8_SHOCL</name>
<dbReference type="AlphaFoldDB" id="A0A268NVY8"/>
<dbReference type="Proteomes" id="UP000216207">
    <property type="component" value="Unassembled WGS sequence"/>
</dbReference>
<protein>
    <submittedName>
        <fullName evidence="1">Uncharacterized protein</fullName>
    </submittedName>
</protein>
<reference evidence="1 2" key="1">
    <citation type="submission" date="2017-07" db="EMBL/GenBank/DDBJ databases">
        <title>Isolation and whole genome analysis of endospore-forming bacteria from heroin.</title>
        <authorList>
            <person name="Kalinowski J."/>
            <person name="Ahrens B."/>
            <person name="Al-Dilaimi A."/>
            <person name="Winkler A."/>
            <person name="Wibberg D."/>
            <person name="Schleenbecker U."/>
            <person name="Ruckert C."/>
            <person name="Wolfel R."/>
            <person name="Grass G."/>
        </authorList>
    </citation>
    <scope>NUCLEOTIDE SEQUENCE [LARGE SCALE GENOMIC DNA]</scope>
    <source>
        <strain evidence="1 2">7539</strain>
    </source>
</reference>
<organism evidence="1 2">
    <name type="scientific">Shouchella clausii</name>
    <name type="common">Alkalihalobacillus clausii</name>
    <dbReference type="NCBI Taxonomy" id="79880"/>
    <lineage>
        <taxon>Bacteria</taxon>
        <taxon>Bacillati</taxon>
        <taxon>Bacillota</taxon>
        <taxon>Bacilli</taxon>
        <taxon>Bacillales</taxon>
        <taxon>Bacillaceae</taxon>
        <taxon>Shouchella</taxon>
    </lineage>
</organism>
<dbReference type="EMBL" id="NPCC01000032">
    <property type="protein sequence ID" value="PAE87646.1"/>
    <property type="molecule type" value="Genomic_DNA"/>
</dbReference>
<accession>A0A268NVY8</accession>
<comment type="caution">
    <text evidence="1">The sequence shown here is derived from an EMBL/GenBank/DDBJ whole genome shotgun (WGS) entry which is preliminary data.</text>
</comment>